<feature type="signal peptide" evidence="1">
    <location>
        <begin position="1"/>
        <end position="19"/>
    </location>
</feature>
<dbReference type="InterPro" id="IPR015943">
    <property type="entry name" value="WD40/YVTN_repeat-like_dom_sf"/>
</dbReference>
<reference evidence="2 3" key="1">
    <citation type="submission" date="2020-04" db="EMBL/GenBank/DDBJ databases">
        <title>A Flavivirga sp. nov.</title>
        <authorList>
            <person name="Sun X."/>
        </authorList>
    </citation>
    <scope>NUCLEOTIDE SEQUENCE [LARGE SCALE GENOMIC DNA]</scope>
    <source>
        <strain evidence="2 3">Y03</strain>
    </source>
</reference>
<protein>
    <submittedName>
        <fullName evidence="2">T9SS type B sorting domain-containing protein</fullName>
    </submittedName>
</protein>
<dbReference type="Proteomes" id="UP000746690">
    <property type="component" value="Unassembled WGS sequence"/>
</dbReference>
<gene>
    <name evidence="2" type="ORF">HHX25_03120</name>
</gene>
<dbReference type="EMBL" id="JABBHF010000002">
    <property type="protein sequence ID" value="NMH86481.1"/>
    <property type="molecule type" value="Genomic_DNA"/>
</dbReference>
<organism evidence="2 3">
    <name type="scientific">Flavivirga algicola</name>
    <dbReference type="NCBI Taxonomy" id="2729136"/>
    <lineage>
        <taxon>Bacteria</taxon>
        <taxon>Pseudomonadati</taxon>
        <taxon>Bacteroidota</taxon>
        <taxon>Flavobacteriia</taxon>
        <taxon>Flavobacteriales</taxon>
        <taxon>Flavobacteriaceae</taxon>
        <taxon>Flavivirga</taxon>
    </lineage>
</organism>
<sequence length="1111" mass="123444">MKKIALFIILNLISFNLSAQREASNWFFGFGSGIKFNQQLGIVEPEIGSVNTFEGCSAISDNDGNLLFSTDGTYVYSRNNAVMPNGFGLLGNPSSSQSAIIVPKPKDPNIYYIFTVSTHFTGIEGSVNEGLNYSEVDMRLNNGLGDVTTKNVNLLRYSSEKVSAVLKDCKTEAIWVVTLGTNSRRGGMTNGDYNTFHAFEVTDQGVDPNGAIRSVFLKEDLILDPRGYLKISPDGSKIAVANVSNGLYLYNFDKETGIVTDEALVGIHSDNRAPYGIEFSPNSKFLYASTYNNATDNIDLPETHSSSLIQFDVTFPSIVVSETQVLLDERQLYRGALQLGPDGRIYRALSETYNLGLPHLGVINFPNRKGKASDYRHNAIALSANSTQGLPPFIQSFFSEQIDIIQNGQSSTNLALCGNETYFLKGTNIPGASYTWTHDGVILPDNDFDLEVNDTGHYQLLIEPNNGECDIEGEAFVARFARPIANTPSNQNICDSNNDGSHVFDFTLMDSEIMGTQDPNIYRTHYYPTQEDAVNNTNEIFGLYSNISNPQEIFVRLSVDRNSDCYDMTSFVVEVFNTPTAFPVSPLEICDMEIASDLNVLNGQTEINLHQFDDGILGAQDPLAYSISYYKSINDAETKNAPLNFSYYNETAFSETIYARIENNLNIDCFDITPPINITINPLPEFANTALIQCDEDGIADGITVFNLNEAREVLTQNISNRSAKFYTDSARSNEINGDRFINTSNPQTIYVDIIDDQTLCVSYAELSLEVSSTQTDDYALPAVCDEIGSEDGINTFNLDDITTNIQSLNGITFPIFYYETYEDALLEQNELSSPYSNTTPYSQTIYARVENNNACYGISEVSLTINELPNVDTEGADYYCLNRSPDTITLDAAVLNDVPSNYTYNWSTGDNTYEVEINQPGVYTVEITNVNGCSKQRIITVEASNTATFNSIDVVDASSNNIVTVMVSGEGTYQYGLYDENNLEIYRDFQDSHIFENVFPGIYTVQVKDIKNDCGTVNAPVSVIGFPKFFTPNNDGFHDTWQVYGVTGLFRNGTQISIFDRFGKLLKQLNPLGHGWDGTFNGEELPTDDYWFVVTLHDGRIFKNHFTLKR</sequence>
<proteinExistence type="predicted"/>
<evidence type="ECO:0000313" key="2">
    <source>
        <dbReference type="EMBL" id="NMH86481.1"/>
    </source>
</evidence>
<comment type="caution">
    <text evidence="2">The sequence shown here is derived from an EMBL/GenBank/DDBJ whole genome shotgun (WGS) entry which is preliminary data.</text>
</comment>
<name>A0ABX1RTJ3_9FLAO</name>
<dbReference type="SUPFAM" id="SSF82171">
    <property type="entry name" value="DPP6 N-terminal domain-like"/>
    <property type="match status" value="1"/>
</dbReference>
<keyword evidence="1" id="KW-0732">Signal</keyword>
<evidence type="ECO:0000256" key="1">
    <source>
        <dbReference type="SAM" id="SignalP"/>
    </source>
</evidence>
<accession>A0ABX1RTJ3</accession>
<feature type="chain" id="PRO_5045932488" evidence="1">
    <location>
        <begin position="20"/>
        <end position="1111"/>
    </location>
</feature>
<keyword evidence="3" id="KW-1185">Reference proteome</keyword>
<dbReference type="RefSeq" id="WP_169670023.1">
    <property type="nucleotide sequence ID" value="NZ_JABBHF010000002.1"/>
</dbReference>
<dbReference type="NCBIfam" id="TIGR04131">
    <property type="entry name" value="Bac_Flav_CTERM"/>
    <property type="match status" value="1"/>
</dbReference>
<dbReference type="InterPro" id="IPR026341">
    <property type="entry name" value="T9SS_type_B"/>
</dbReference>
<dbReference type="Pfam" id="PF13585">
    <property type="entry name" value="CHU_C"/>
    <property type="match status" value="1"/>
</dbReference>
<dbReference type="Gene3D" id="2.130.10.10">
    <property type="entry name" value="YVTN repeat-like/Quinoprotein amine dehydrogenase"/>
    <property type="match status" value="1"/>
</dbReference>
<evidence type="ECO:0000313" key="3">
    <source>
        <dbReference type="Proteomes" id="UP000746690"/>
    </source>
</evidence>